<organism evidence="1 2">
    <name type="scientific">Paenibacillus macquariensis</name>
    <dbReference type="NCBI Taxonomy" id="948756"/>
    <lineage>
        <taxon>Bacteria</taxon>
        <taxon>Bacillati</taxon>
        <taxon>Bacillota</taxon>
        <taxon>Bacilli</taxon>
        <taxon>Bacillales</taxon>
        <taxon>Paenibacillaceae</taxon>
        <taxon>Paenibacillus</taxon>
    </lineage>
</organism>
<dbReference type="EMBL" id="FTNK01000025">
    <property type="protein sequence ID" value="SIR63270.1"/>
    <property type="molecule type" value="Genomic_DNA"/>
</dbReference>
<protein>
    <recommendedName>
        <fullName evidence="3">DUF2508 family protein</fullName>
    </recommendedName>
</protein>
<dbReference type="Pfam" id="PF10704">
    <property type="entry name" value="DUF2508"/>
    <property type="match status" value="1"/>
</dbReference>
<reference evidence="1 2" key="1">
    <citation type="submission" date="2017-01" db="EMBL/GenBank/DDBJ databases">
        <authorList>
            <person name="Varghese N."/>
            <person name="Submissions S."/>
        </authorList>
    </citation>
    <scope>NUCLEOTIDE SEQUENCE [LARGE SCALE GENOMIC DNA]</scope>
    <source>
        <strain evidence="1 2">ATCC 23464</strain>
    </source>
</reference>
<comment type="caution">
    <text evidence="1">The sequence shown here is derived from an EMBL/GenBank/DDBJ whole genome shotgun (WGS) entry which is preliminary data.</text>
</comment>
<evidence type="ECO:0000313" key="1">
    <source>
        <dbReference type="EMBL" id="SIR63270.1"/>
    </source>
</evidence>
<evidence type="ECO:0008006" key="3">
    <source>
        <dbReference type="Google" id="ProtNLM"/>
    </source>
</evidence>
<name>A0ABY1KD55_9BACL</name>
<sequence length="111" mass="12814">MRRLNKPSDTTLKRLKGREQELHGGLFEEILQSKAHWEEAYMYFEEALGEDQVDYAIYMLEAAERKYQMLLKQAKKLGVVANHYLGANNQKGSFVNETVLGSFKSTHMKGE</sequence>
<dbReference type="Proteomes" id="UP000186666">
    <property type="component" value="Unassembled WGS sequence"/>
</dbReference>
<proteinExistence type="predicted"/>
<evidence type="ECO:0000313" key="2">
    <source>
        <dbReference type="Proteomes" id="UP000186666"/>
    </source>
</evidence>
<gene>
    <name evidence="1" type="ORF">SAMN05421578_1253</name>
</gene>
<dbReference type="InterPro" id="IPR019644">
    <property type="entry name" value="DUF2508"/>
</dbReference>
<accession>A0ABY1KD55</accession>
<keyword evidence="2" id="KW-1185">Reference proteome</keyword>
<dbReference type="RefSeq" id="WP_068590969.1">
    <property type="nucleotide sequence ID" value="NZ_FTNK01000025.1"/>
</dbReference>